<feature type="chain" id="PRO_5018567498" description="C3H1-type domain-containing protein" evidence="10">
    <location>
        <begin position="31"/>
        <end position="699"/>
    </location>
</feature>
<name>A0A3R7AQ60_APHAT</name>
<evidence type="ECO:0000259" key="11">
    <source>
        <dbReference type="PROSITE" id="PS50103"/>
    </source>
</evidence>
<dbReference type="Pfam" id="PF17146">
    <property type="entry name" value="PIN_6"/>
    <property type="match status" value="1"/>
</dbReference>
<evidence type="ECO:0000256" key="9">
    <source>
        <dbReference type="SAM" id="Phobius"/>
    </source>
</evidence>
<keyword evidence="2" id="KW-0540">Nuclease</keyword>
<comment type="similarity">
    <text evidence="1">Belongs to the NOB1 family.</text>
</comment>
<dbReference type="GO" id="GO:0031981">
    <property type="term" value="C:nuclear lumen"/>
    <property type="evidence" value="ECO:0007669"/>
    <property type="project" value="UniProtKB-ARBA"/>
</dbReference>
<evidence type="ECO:0000256" key="7">
    <source>
        <dbReference type="PROSITE-ProRule" id="PRU00723"/>
    </source>
</evidence>
<feature type="region of interest" description="Disordered" evidence="8">
    <location>
        <begin position="676"/>
        <end position="699"/>
    </location>
</feature>
<feature type="zinc finger region" description="C3H1-type" evidence="7">
    <location>
        <begin position="374"/>
        <end position="402"/>
    </location>
</feature>
<feature type="region of interest" description="Disordered" evidence="8">
    <location>
        <begin position="36"/>
        <end position="64"/>
    </location>
</feature>
<reference evidence="12 13" key="1">
    <citation type="submission" date="2018-08" db="EMBL/GenBank/DDBJ databases">
        <title>Aphanomyces genome sequencing and annotation.</title>
        <authorList>
            <person name="Minardi D."/>
            <person name="Oidtmann B."/>
            <person name="Van Der Giezen M."/>
            <person name="Studholme D.J."/>
        </authorList>
    </citation>
    <scope>NUCLEOTIDE SEQUENCE [LARGE SCALE GENOMIC DNA]</scope>
    <source>
        <strain evidence="12 13">Da</strain>
    </source>
</reference>
<keyword evidence="4 7" id="KW-0863">Zinc-finger</keyword>
<evidence type="ECO:0000256" key="2">
    <source>
        <dbReference type="ARBA" id="ARBA00022722"/>
    </source>
</evidence>
<dbReference type="PROSITE" id="PS50103">
    <property type="entry name" value="ZF_C3H1"/>
    <property type="match status" value="2"/>
</dbReference>
<dbReference type="GO" id="GO:0030688">
    <property type="term" value="C:preribosome, small subunit precursor"/>
    <property type="evidence" value="ECO:0007669"/>
    <property type="project" value="TreeGrafter"/>
</dbReference>
<dbReference type="InterPro" id="IPR036855">
    <property type="entry name" value="Znf_CCCH_sf"/>
</dbReference>
<dbReference type="SMART" id="SM00356">
    <property type="entry name" value="ZnF_C3H1"/>
    <property type="match status" value="2"/>
</dbReference>
<keyword evidence="6 7" id="KW-0862">Zinc</keyword>
<dbReference type="PANTHER" id="PTHR12814:SF2">
    <property type="entry name" value="RNA-BINDING PROTEIN NOB1"/>
    <property type="match status" value="1"/>
</dbReference>
<dbReference type="PANTHER" id="PTHR12814">
    <property type="entry name" value="RNA-BINDING PROTEIN NOB1"/>
    <property type="match status" value="1"/>
</dbReference>
<gene>
    <name evidence="12" type="ORF">DYB37_007024</name>
</gene>
<feature type="compositionally biased region" description="Low complexity" evidence="8">
    <location>
        <begin position="408"/>
        <end position="424"/>
    </location>
</feature>
<dbReference type="VEuPathDB" id="FungiDB:H257_13913"/>
<organism evidence="12 13">
    <name type="scientific">Aphanomyces astaci</name>
    <name type="common">Crayfish plague agent</name>
    <dbReference type="NCBI Taxonomy" id="112090"/>
    <lineage>
        <taxon>Eukaryota</taxon>
        <taxon>Sar</taxon>
        <taxon>Stramenopiles</taxon>
        <taxon>Oomycota</taxon>
        <taxon>Saprolegniomycetes</taxon>
        <taxon>Saprolegniales</taxon>
        <taxon>Verrucalvaceae</taxon>
        <taxon>Aphanomyces</taxon>
    </lineage>
</organism>
<keyword evidence="9" id="KW-1133">Transmembrane helix</keyword>
<dbReference type="CDD" id="cd09876">
    <property type="entry name" value="PIN_Nob1-like"/>
    <property type="match status" value="1"/>
</dbReference>
<comment type="caution">
    <text evidence="12">The sequence shown here is derived from an EMBL/GenBank/DDBJ whole genome shotgun (WGS) entry which is preliminary data.</text>
</comment>
<dbReference type="SUPFAM" id="SSF144206">
    <property type="entry name" value="NOB1 zinc finger-like"/>
    <property type="match status" value="1"/>
</dbReference>
<keyword evidence="10" id="KW-0732">Signal</keyword>
<dbReference type="Proteomes" id="UP000285430">
    <property type="component" value="Unassembled WGS sequence"/>
</dbReference>
<feature type="domain" description="C3H1-type" evidence="11">
    <location>
        <begin position="336"/>
        <end position="364"/>
    </location>
</feature>
<keyword evidence="9" id="KW-0472">Membrane</keyword>
<dbReference type="GO" id="GO:0008270">
    <property type="term" value="F:zinc ion binding"/>
    <property type="evidence" value="ECO:0007669"/>
    <property type="project" value="UniProtKB-KW"/>
</dbReference>
<evidence type="ECO:0000313" key="13">
    <source>
        <dbReference type="Proteomes" id="UP000285430"/>
    </source>
</evidence>
<evidence type="ECO:0000256" key="10">
    <source>
        <dbReference type="SAM" id="SignalP"/>
    </source>
</evidence>
<evidence type="ECO:0000256" key="1">
    <source>
        <dbReference type="ARBA" id="ARBA00005858"/>
    </source>
</evidence>
<dbReference type="EMBL" id="QUTH01004508">
    <property type="protein sequence ID" value="RHZ13494.1"/>
    <property type="molecule type" value="Genomic_DNA"/>
</dbReference>
<evidence type="ECO:0000256" key="4">
    <source>
        <dbReference type="ARBA" id="ARBA00022771"/>
    </source>
</evidence>
<dbReference type="Pfam" id="PF08772">
    <property type="entry name" value="Zn_ribbon_NOB1"/>
    <property type="match status" value="1"/>
</dbReference>
<evidence type="ECO:0000256" key="3">
    <source>
        <dbReference type="ARBA" id="ARBA00022723"/>
    </source>
</evidence>
<dbReference type="GO" id="GO:0016787">
    <property type="term" value="F:hydrolase activity"/>
    <property type="evidence" value="ECO:0007669"/>
    <property type="project" value="UniProtKB-KW"/>
</dbReference>
<keyword evidence="9" id="KW-0812">Transmembrane</keyword>
<keyword evidence="5" id="KW-0378">Hydrolase</keyword>
<keyword evidence="3 7" id="KW-0479">Metal-binding</keyword>
<evidence type="ECO:0000256" key="5">
    <source>
        <dbReference type="ARBA" id="ARBA00022801"/>
    </source>
</evidence>
<dbReference type="Gene3D" id="3.40.50.1010">
    <property type="entry name" value="5'-nuclease"/>
    <property type="match status" value="1"/>
</dbReference>
<evidence type="ECO:0000313" key="12">
    <source>
        <dbReference type="EMBL" id="RHZ13494.1"/>
    </source>
</evidence>
<dbReference type="Gene3D" id="6.20.210.10">
    <property type="entry name" value="Nin one binding (NOB1), Zn-ribbon-like"/>
    <property type="match status" value="1"/>
</dbReference>
<dbReference type="AlphaFoldDB" id="A0A3R7AQ60"/>
<dbReference type="Gene3D" id="4.10.1000.10">
    <property type="entry name" value="Zinc finger, CCCH-type"/>
    <property type="match status" value="1"/>
</dbReference>
<dbReference type="InterPro" id="IPR000571">
    <property type="entry name" value="Znf_CCCH"/>
</dbReference>
<feature type="compositionally biased region" description="Basic residues" evidence="8">
    <location>
        <begin position="688"/>
        <end position="699"/>
    </location>
</feature>
<accession>A0A3R7AQ60</accession>
<evidence type="ECO:0000256" key="8">
    <source>
        <dbReference type="SAM" id="MobiDB-lite"/>
    </source>
</evidence>
<feature type="domain" description="C3H1-type" evidence="11">
    <location>
        <begin position="374"/>
        <end position="402"/>
    </location>
</feature>
<dbReference type="InterPro" id="IPR039907">
    <property type="entry name" value="NOB1"/>
</dbReference>
<protein>
    <recommendedName>
        <fullName evidence="11">C3H1-type domain-containing protein</fullName>
    </recommendedName>
</protein>
<dbReference type="InterPro" id="IPR014881">
    <property type="entry name" value="NOB1_Zn-bd"/>
</dbReference>
<feature type="zinc finger region" description="C3H1-type" evidence="7">
    <location>
        <begin position="336"/>
        <end position="364"/>
    </location>
</feature>
<dbReference type="FunFam" id="3.40.50.1010:FF:000020">
    <property type="entry name" value="20S-pre-rRNA D-site endonuclease NOB1"/>
    <property type="match status" value="1"/>
</dbReference>
<evidence type="ECO:0000256" key="6">
    <source>
        <dbReference type="ARBA" id="ARBA00022833"/>
    </source>
</evidence>
<dbReference type="GO" id="GO:0030490">
    <property type="term" value="P:maturation of SSU-rRNA"/>
    <property type="evidence" value="ECO:0007669"/>
    <property type="project" value="TreeGrafter"/>
</dbReference>
<feature type="region of interest" description="Disordered" evidence="8">
    <location>
        <begin position="406"/>
        <end position="425"/>
    </location>
</feature>
<dbReference type="SUPFAM" id="SSF90229">
    <property type="entry name" value="CCCH zinc finger"/>
    <property type="match status" value="1"/>
</dbReference>
<dbReference type="InterPro" id="IPR033411">
    <property type="entry name" value="Ribonuclease_PIN"/>
</dbReference>
<sequence length="699" mass="74974">MGYHRRHGGGYTNYAVALAFTLLSTATVHAQPTADPAAATSTSVPDAATSTSVPAATTSTAGSAAATSTSVPQVVARGLSSGATAALIIGLVLAGCTIYGVVMYLKHQRLQDAALATRKLDSHDDSPPYIEAGRHGSDDFDAYFGKQPPLNGAAASHCVKFASARGAMLAPPHVAVDINLLRAKSTPAMLSSSMSKQDALPRVSMAVVDETPNDTVTAMRSYRSMIQQTMGDSVDVAWMSPNLWTTSDVLAEIKDSKARRFVARLPVELKTRDPSEKDMEAVVAFARLTGDFSFLSLTDLRIMALTYMFERELHGIDHIRKTPKVSETKVTGPKIPASKVRCRYLQTPGGCRNGATCPFSHNLKDKAANTDPLPPIDAPCRYFNSDTGCNAGDACRFQHVKVDAPLVPTSTTSPDDASTHTTSPQLEATTVETLSPVQEVEAAALVESAALPPPAPTAAVGPLRNANVKSRILSAGFGASTNAGAEGDDGKNWVHNDNKAEYTHSPFGSGKLTQEIDANVVQVGCITTDYSMQNVLLQMGLHLISTDGMVINRVKQWVLKCAACYKTTTELDRQFCPVCGNNTMERIACSLDKETEQLTLYTRANRPANLRGSKFSLPMPTGGRSGDLLLREDQLMHGIWAQRQKSSAKVLKSAFGEHVAHDLGVKAEKQTTITVGYGRMNPNSQKGRERRGKKKRHTD</sequence>
<dbReference type="GO" id="GO:0005737">
    <property type="term" value="C:cytoplasm"/>
    <property type="evidence" value="ECO:0007669"/>
    <property type="project" value="UniProtKB-ARBA"/>
</dbReference>
<dbReference type="GO" id="GO:0004521">
    <property type="term" value="F:RNA endonuclease activity"/>
    <property type="evidence" value="ECO:0007669"/>
    <property type="project" value="UniProtKB-ARBA"/>
</dbReference>
<proteinExistence type="inferred from homology"/>
<feature type="transmembrane region" description="Helical" evidence="9">
    <location>
        <begin position="83"/>
        <end position="105"/>
    </location>
</feature>
<dbReference type="InterPro" id="IPR036283">
    <property type="entry name" value="NOB1_Zf-like_sf"/>
</dbReference>
<feature type="signal peptide" evidence="10">
    <location>
        <begin position="1"/>
        <end position="30"/>
    </location>
</feature>